<name>A0A2V1H4F1_9GAMM</name>
<accession>A0A2V1H4F1</accession>
<feature type="signal peptide" evidence="2">
    <location>
        <begin position="1"/>
        <end position="22"/>
    </location>
</feature>
<reference evidence="3 4" key="1">
    <citation type="submission" date="2018-04" db="EMBL/GenBank/DDBJ databases">
        <title>Thalassorhabdus spongiae gen. nov., sp. nov., isolated from a marine sponge in South-West Iceland.</title>
        <authorList>
            <person name="Knobloch S."/>
            <person name="Daussin A."/>
            <person name="Johannsson R."/>
            <person name="Marteinsson V.T."/>
        </authorList>
    </citation>
    <scope>NUCLEOTIDE SEQUENCE [LARGE SCALE GENOMIC DNA]</scope>
    <source>
        <strain evidence="3 4">Hp12</strain>
    </source>
</reference>
<evidence type="ECO:0000313" key="4">
    <source>
        <dbReference type="Proteomes" id="UP000244906"/>
    </source>
</evidence>
<evidence type="ECO:0000256" key="2">
    <source>
        <dbReference type="SAM" id="SignalP"/>
    </source>
</evidence>
<dbReference type="OrthoDB" id="107145at2"/>
<feature type="chain" id="PRO_5016042439" evidence="2">
    <location>
        <begin position="23"/>
        <end position="492"/>
    </location>
</feature>
<evidence type="ECO:0000256" key="1">
    <source>
        <dbReference type="SAM" id="MobiDB-lite"/>
    </source>
</evidence>
<dbReference type="RefSeq" id="WP_116685244.1">
    <property type="nucleotide sequence ID" value="NZ_CAWNYD010000001.1"/>
</dbReference>
<dbReference type="AlphaFoldDB" id="A0A2V1H4F1"/>
<comment type="caution">
    <text evidence="3">The sequence shown here is derived from an EMBL/GenBank/DDBJ whole genome shotgun (WGS) entry which is preliminary data.</text>
</comment>
<feature type="compositionally biased region" description="Polar residues" evidence="1">
    <location>
        <begin position="227"/>
        <end position="241"/>
    </location>
</feature>
<proteinExistence type="predicted"/>
<dbReference type="Proteomes" id="UP000244906">
    <property type="component" value="Unassembled WGS sequence"/>
</dbReference>
<feature type="region of interest" description="Disordered" evidence="1">
    <location>
        <begin position="224"/>
        <end position="254"/>
    </location>
</feature>
<protein>
    <submittedName>
        <fullName evidence="3">Uncharacterized protein</fullName>
    </submittedName>
</protein>
<keyword evidence="2" id="KW-0732">Signal</keyword>
<dbReference type="EMBL" id="QDDL01000001">
    <property type="protein sequence ID" value="PVZ71655.1"/>
    <property type="molecule type" value="Genomic_DNA"/>
</dbReference>
<dbReference type="PROSITE" id="PS51257">
    <property type="entry name" value="PROKAR_LIPOPROTEIN"/>
    <property type="match status" value="1"/>
</dbReference>
<evidence type="ECO:0000313" key="3">
    <source>
        <dbReference type="EMBL" id="PVZ71655.1"/>
    </source>
</evidence>
<organism evidence="3 4">
    <name type="scientific">Pelagibaculum spongiae</name>
    <dbReference type="NCBI Taxonomy" id="2080658"/>
    <lineage>
        <taxon>Bacteria</taxon>
        <taxon>Pseudomonadati</taxon>
        <taxon>Pseudomonadota</taxon>
        <taxon>Gammaproteobacteria</taxon>
        <taxon>Oceanospirillales</taxon>
        <taxon>Pelagibaculum</taxon>
    </lineage>
</organism>
<gene>
    <name evidence="3" type="ORF">DC094_01075</name>
</gene>
<keyword evidence="4" id="KW-1185">Reference proteome</keyword>
<sequence>MKFIKKSSVKYSVAIAVTLALSACGNSSNESKNAPSNQLAGGELAQTIADATAGTTNALNGAIPGSPIDFESDGGDDDVAPAPPSIGADIPVTYFGPSPTTVNRNLVGPLQLLTAGTLDLESVNAATVTLPLYQGVLRSDSGGGSDSDNSDREVWYIVTDTSDKDNAEALGLNFSAKLLFADIPASETESRMSSTVRSAYYNADGQLIFSGGSVDFSPVRNLGTPGNDASGTSNLISTVTPTPGAEGSDSDSDDGFYSPLVQISNAGNHVYNAPMVSFAASADELSPYCDGIDPSEEVAARAILHDSVSRICPGDDGEPGTVTINLVQGFSFGRPVLYLSTDASTPIAAALENAIHAPALANIPVGRDDSLFSPVERIFGFTNGPVNQIPEGETEIESNPQRQGFNSAIRDEGGPLNVLGGIPTIATDYSPLWDLNLGEWTQEAVDRGYRSRMTEEFAILGMVERGFLTGPGGTAYGSSGIIINCPIVHRLL</sequence>